<evidence type="ECO:0000313" key="1">
    <source>
        <dbReference type="EMBL" id="RKP55909.1"/>
    </source>
</evidence>
<sequence>MFGALALPADSKVAGARIIDAMLSRIPLSRIGTAEASKAACAAIRHARAQLDTMRCRGPGDFATHEMACALADFALGDHAGLYVRLTSARAMGDDAFMSAGTLMVVLNTGWLMPARDLAADALDRYPDDACVLRQVANVYLCGLEFRPAIEVLSTLFDLAERSGATDEMKWRLASELMQLGALVERVDEAMLDERALVVQVQLAIDVACEAGHAIIGLEWRAAGSGGAAIEMGIDASARRCERLAARLAEVLDAYVDRRARQIVTIVYRSYRNDAVR</sequence>
<accession>A0A494Y0Z8</accession>
<name>A0A494Y0Z8_9BURK</name>
<proteinExistence type="predicted"/>
<organism evidence="1 2">
    <name type="scientific">Pararobbsia silviterrae</name>
    <dbReference type="NCBI Taxonomy" id="1792498"/>
    <lineage>
        <taxon>Bacteria</taxon>
        <taxon>Pseudomonadati</taxon>
        <taxon>Pseudomonadota</taxon>
        <taxon>Betaproteobacteria</taxon>
        <taxon>Burkholderiales</taxon>
        <taxon>Burkholderiaceae</taxon>
        <taxon>Pararobbsia</taxon>
    </lineage>
</organism>
<dbReference type="AlphaFoldDB" id="A0A494Y0Z8"/>
<comment type="caution">
    <text evidence="1">The sequence shown here is derived from an EMBL/GenBank/DDBJ whole genome shotgun (WGS) entry which is preliminary data.</text>
</comment>
<dbReference type="EMBL" id="RBZU01000004">
    <property type="protein sequence ID" value="RKP55909.1"/>
    <property type="molecule type" value="Genomic_DNA"/>
</dbReference>
<keyword evidence="2" id="KW-1185">Reference proteome</keyword>
<dbReference type="RefSeq" id="WP_121086669.1">
    <property type="nucleotide sequence ID" value="NZ_RBZU01000004.1"/>
</dbReference>
<reference evidence="1 2" key="1">
    <citation type="submission" date="2018-10" db="EMBL/GenBank/DDBJ databases">
        <title>Robbsia sp. DHC34, isolated from soil.</title>
        <authorList>
            <person name="Gao Z.-H."/>
            <person name="Qiu L.-H."/>
        </authorList>
    </citation>
    <scope>NUCLEOTIDE SEQUENCE [LARGE SCALE GENOMIC DNA]</scope>
    <source>
        <strain evidence="1 2">DHC34</strain>
    </source>
</reference>
<gene>
    <name evidence="1" type="ORF">D7S86_11955</name>
</gene>
<protein>
    <submittedName>
        <fullName evidence="1">Uncharacterized protein</fullName>
    </submittedName>
</protein>
<dbReference type="Proteomes" id="UP000270342">
    <property type="component" value="Unassembled WGS sequence"/>
</dbReference>
<evidence type="ECO:0000313" key="2">
    <source>
        <dbReference type="Proteomes" id="UP000270342"/>
    </source>
</evidence>